<comment type="caution">
    <text evidence="3">The sequence shown here is derived from an EMBL/GenBank/DDBJ whole genome shotgun (WGS) entry which is preliminary data.</text>
</comment>
<dbReference type="SUPFAM" id="SSF49562">
    <property type="entry name" value="C2 domain (Calcium/lipid-binding domain, CaLB)"/>
    <property type="match status" value="1"/>
</dbReference>
<dbReference type="PROSITE" id="PS50011">
    <property type="entry name" value="PROTEIN_KINASE_DOM"/>
    <property type="match status" value="2"/>
</dbReference>
<dbReference type="Gene3D" id="1.10.510.10">
    <property type="entry name" value="Transferase(Phosphotransferase) domain 1"/>
    <property type="match status" value="2"/>
</dbReference>
<feature type="domain" description="C2" evidence="1">
    <location>
        <begin position="133"/>
        <end position="252"/>
    </location>
</feature>
<dbReference type="SUPFAM" id="SSF56112">
    <property type="entry name" value="Protein kinase-like (PK-like)"/>
    <property type="match status" value="2"/>
</dbReference>
<dbReference type="InterPro" id="IPR001245">
    <property type="entry name" value="Ser-Thr/Tyr_kinase_cat_dom"/>
</dbReference>
<dbReference type="Gene3D" id="3.30.200.20">
    <property type="entry name" value="Phosphorylase Kinase, domain 1"/>
    <property type="match status" value="1"/>
</dbReference>
<dbReference type="InterPro" id="IPR000719">
    <property type="entry name" value="Prot_kinase_dom"/>
</dbReference>
<evidence type="ECO:0000259" key="1">
    <source>
        <dbReference type="PROSITE" id="PS50004"/>
    </source>
</evidence>
<dbReference type="Pfam" id="PF00168">
    <property type="entry name" value="C2"/>
    <property type="match status" value="2"/>
</dbReference>
<evidence type="ECO:0000313" key="3">
    <source>
        <dbReference type="EMBL" id="GJT89987.1"/>
    </source>
</evidence>
<feature type="domain" description="Protein kinase" evidence="2">
    <location>
        <begin position="313"/>
        <end position="415"/>
    </location>
</feature>
<keyword evidence="3" id="KW-0808">Transferase</keyword>
<keyword evidence="4" id="KW-1185">Reference proteome</keyword>
<reference evidence="3" key="2">
    <citation type="submission" date="2022-01" db="EMBL/GenBank/DDBJ databases">
        <authorList>
            <person name="Yamashiro T."/>
            <person name="Shiraishi A."/>
            <person name="Satake H."/>
            <person name="Nakayama K."/>
        </authorList>
    </citation>
    <scope>NUCLEOTIDE SEQUENCE</scope>
</reference>
<gene>
    <name evidence="3" type="ORF">Tco_1078832</name>
</gene>
<dbReference type="Pfam" id="PF07714">
    <property type="entry name" value="PK_Tyr_Ser-Thr"/>
    <property type="match status" value="2"/>
</dbReference>
<dbReference type="InterPro" id="IPR035892">
    <property type="entry name" value="C2_domain_sf"/>
</dbReference>
<dbReference type="GO" id="GO:0016301">
    <property type="term" value="F:kinase activity"/>
    <property type="evidence" value="ECO:0007669"/>
    <property type="project" value="UniProtKB-KW"/>
</dbReference>
<accession>A0ABQ5HQ48</accession>
<dbReference type="InterPro" id="IPR011009">
    <property type="entry name" value="Kinase-like_dom_sf"/>
</dbReference>
<dbReference type="SMART" id="SM00220">
    <property type="entry name" value="S_TKc"/>
    <property type="match status" value="1"/>
</dbReference>
<name>A0ABQ5HQ48_9ASTR</name>
<dbReference type="PANTHER" id="PTHR27003">
    <property type="entry name" value="OS07G0166700 PROTEIN"/>
    <property type="match status" value="1"/>
</dbReference>
<dbReference type="InterPro" id="IPR045272">
    <property type="entry name" value="ANXUR1/2-like"/>
</dbReference>
<proteinExistence type="predicted"/>
<dbReference type="Proteomes" id="UP001151760">
    <property type="component" value="Unassembled WGS sequence"/>
</dbReference>
<keyword evidence="3" id="KW-0418">Kinase</keyword>
<dbReference type="EMBL" id="BQNB010019880">
    <property type="protein sequence ID" value="GJT89987.1"/>
    <property type="molecule type" value="Genomic_DNA"/>
</dbReference>
<dbReference type="CDD" id="cd00030">
    <property type="entry name" value="C2"/>
    <property type="match status" value="1"/>
</dbReference>
<dbReference type="InterPro" id="IPR000008">
    <property type="entry name" value="C2_dom"/>
</dbReference>
<reference evidence="3" key="1">
    <citation type="journal article" date="2022" name="Int. J. Mol. Sci.">
        <title>Draft Genome of Tanacetum Coccineum: Genomic Comparison of Closely Related Tanacetum-Family Plants.</title>
        <authorList>
            <person name="Yamashiro T."/>
            <person name="Shiraishi A."/>
            <person name="Nakayama K."/>
            <person name="Satake H."/>
        </authorList>
    </citation>
    <scope>NUCLEOTIDE SEQUENCE</scope>
</reference>
<dbReference type="PANTHER" id="PTHR27003:SF359">
    <property type="entry name" value="SERINE_THREONINE-PROTEIN KINASE UNC-51-RELATED"/>
    <property type="match status" value="1"/>
</dbReference>
<feature type="domain" description="Protein kinase" evidence="2">
    <location>
        <begin position="1"/>
        <end position="263"/>
    </location>
</feature>
<organism evidence="3 4">
    <name type="scientific">Tanacetum coccineum</name>
    <dbReference type="NCBI Taxonomy" id="301880"/>
    <lineage>
        <taxon>Eukaryota</taxon>
        <taxon>Viridiplantae</taxon>
        <taxon>Streptophyta</taxon>
        <taxon>Embryophyta</taxon>
        <taxon>Tracheophyta</taxon>
        <taxon>Spermatophyta</taxon>
        <taxon>Magnoliopsida</taxon>
        <taxon>eudicotyledons</taxon>
        <taxon>Gunneridae</taxon>
        <taxon>Pentapetalae</taxon>
        <taxon>asterids</taxon>
        <taxon>campanulids</taxon>
        <taxon>Asterales</taxon>
        <taxon>Asteraceae</taxon>
        <taxon>Asteroideae</taxon>
        <taxon>Anthemideae</taxon>
        <taxon>Anthemidinae</taxon>
        <taxon>Tanacetum</taxon>
    </lineage>
</organism>
<sequence>MMMPHIKQSEHLKINLQAIELATNNFAAANYIGEGGFGKVYKGEIDHYEGHTMAAFKRLDLLSGSRQGDQEFSNEIMILFSYKHKNILSLSENGMVQRVVHCDIKSSNILIDKNWEAMISDFGLSKLCPADKQISTVFTNPVGTKAQHVGILNLRVIKAMNLKRVFKMFSPSTYVKLSLTKDDTFNKSKVVKRKVNPVWNEEFDLLVSDPHLEALEIVVSRDKGQAKNSKSPVWNNEKFEFIFDRQPTENILLYLHVHGSSWFQSYFGKNTFQIRSPKIHALATSENYIYISLADVMKKIYIKELYGLTKSKNKNAGLRVEGGFGKVYKGEIDNTMVALKRLDREFGQGDPEFWKEIMMLSVYKHDNIVSLLGYCDDCGEKILMYEYLPKKSLDRYLKSSELSWVRRLKLCIGRS</sequence>
<evidence type="ECO:0000313" key="4">
    <source>
        <dbReference type="Proteomes" id="UP001151760"/>
    </source>
</evidence>
<dbReference type="Pfam" id="PF00069">
    <property type="entry name" value="Pkinase"/>
    <property type="match status" value="1"/>
</dbReference>
<dbReference type="SMART" id="SM00239">
    <property type="entry name" value="C2"/>
    <property type="match status" value="1"/>
</dbReference>
<evidence type="ECO:0000259" key="2">
    <source>
        <dbReference type="PROSITE" id="PS50011"/>
    </source>
</evidence>
<dbReference type="PROSITE" id="PS50004">
    <property type="entry name" value="C2"/>
    <property type="match status" value="1"/>
</dbReference>
<dbReference type="Gene3D" id="2.60.40.150">
    <property type="entry name" value="C2 domain"/>
    <property type="match status" value="1"/>
</dbReference>
<protein>
    <submittedName>
        <fullName evidence="3">Kinase RLK-Pelle-CrRLK1L-1 family protein</fullName>
    </submittedName>
</protein>